<dbReference type="EMBL" id="AJIL01000004">
    <property type="protein sequence ID" value="KNF06062.1"/>
    <property type="molecule type" value="Genomic_DNA"/>
</dbReference>
<accession>A0A0L0W3M2</accession>
<dbReference type="AlphaFoldDB" id="A0A0L0W3M2"/>
<protein>
    <submittedName>
        <fullName evidence="2">Uncharacterized protein</fullName>
    </submittedName>
</protein>
<organism evidence="2 3">
    <name type="scientific">Puccinia striiformis f. sp. tritici PST-78</name>
    <dbReference type="NCBI Taxonomy" id="1165861"/>
    <lineage>
        <taxon>Eukaryota</taxon>
        <taxon>Fungi</taxon>
        <taxon>Dikarya</taxon>
        <taxon>Basidiomycota</taxon>
        <taxon>Pucciniomycotina</taxon>
        <taxon>Pucciniomycetes</taxon>
        <taxon>Pucciniales</taxon>
        <taxon>Pucciniaceae</taxon>
        <taxon>Puccinia</taxon>
    </lineage>
</organism>
<gene>
    <name evidence="2" type="ORF">PSTG_00576</name>
</gene>
<evidence type="ECO:0000313" key="3">
    <source>
        <dbReference type="Proteomes" id="UP000054564"/>
    </source>
</evidence>
<proteinExistence type="predicted"/>
<dbReference type="Proteomes" id="UP000054564">
    <property type="component" value="Unassembled WGS sequence"/>
</dbReference>
<keyword evidence="3" id="KW-1185">Reference proteome</keyword>
<feature type="region of interest" description="Disordered" evidence="1">
    <location>
        <begin position="1"/>
        <end position="30"/>
    </location>
</feature>
<evidence type="ECO:0000256" key="1">
    <source>
        <dbReference type="SAM" id="MobiDB-lite"/>
    </source>
</evidence>
<reference evidence="3" key="1">
    <citation type="submission" date="2014-03" db="EMBL/GenBank/DDBJ databases">
        <title>The Genome Sequence of Puccinia striiformis f. sp. tritici PST-78.</title>
        <authorList>
            <consortium name="The Broad Institute Genome Sequencing Platform"/>
            <person name="Cuomo C."/>
            <person name="Hulbert S."/>
            <person name="Chen X."/>
            <person name="Walker B."/>
            <person name="Young S.K."/>
            <person name="Zeng Q."/>
            <person name="Gargeya S."/>
            <person name="Fitzgerald M."/>
            <person name="Haas B."/>
            <person name="Abouelleil A."/>
            <person name="Alvarado L."/>
            <person name="Arachchi H.M."/>
            <person name="Berlin A.M."/>
            <person name="Chapman S.B."/>
            <person name="Goldberg J."/>
            <person name="Griggs A."/>
            <person name="Gujja S."/>
            <person name="Hansen M."/>
            <person name="Howarth C."/>
            <person name="Imamovic A."/>
            <person name="Larimer J."/>
            <person name="McCowan C."/>
            <person name="Montmayeur A."/>
            <person name="Murphy C."/>
            <person name="Neiman D."/>
            <person name="Pearson M."/>
            <person name="Priest M."/>
            <person name="Roberts A."/>
            <person name="Saif S."/>
            <person name="Shea T."/>
            <person name="Sisk P."/>
            <person name="Sykes S."/>
            <person name="Wortman J."/>
            <person name="Nusbaum C."/>
            <person name="Birren B."/>
        </authorList>
    </citation>
    <scope>NUCLEOTIDE SEQUENCE [LARGE SCALE GENOMIC DNA]</scope>
    <source>
        <strain evidence="3">race PST-78</strain>
    </source>
</reference>
<comment type="caution">
    <text evidence="2">The sequence shown here is derived from an EMBL/GenBank/DDBJ whole genome shotgun (WGS) entry which is preliminary data.</text>
</comment>
<sequence length="174" mass="19340">MALTVAQITQRKRRCGKTGDSASQPAKPLKKVKAPLQLVIPSDDEEMDNDGIPLLGVPEINNLDNEIKIMELQEHKIEEQDIIQLLQASLDNGTSDEDELSGSDSKIEEEPFESLWPLFTMAHSEKSASTSVYKLHSGRIGYGQRIGACLRQRGKFGICTGLFHHTMDLVDARH</sequence>
<name>A0A0L0W3M2_9BASI</name>
<evidence type="ECO:0000313" key="2">
    <source>
        <dbReference type="EMBL" id="KNF06062.1"/>
    </source>
</evidence>